<feature type="non-terminal residue" evidence="2">
    <location>
        <position position="126"/>
    </location>
</feature>
<feature type="compositionally biased region" description="Polar residues" evidence="1">
    <location>
        <begin position="117"/>
        <end position="126"/>
    </location>
</feature>
<dbReference type="EMBL" id="GEDC01005596">
    <property type="protein sequence ID" value="JAS31702.1"/>
    <property type="molecule type" value="Transcribed_RNA"/>
</dbReference>
<evidence type="ECO:0000313" key="2">
    <source>
        <dbReference type="EMBL" id="JAS31702.1"/>
    </source>
</evidence>
<accession>A0A1B6E195</accession>
<dbReference type="AlphaFoldDB" id="A0A1B6E195"/>
<name>A0A1B6E195_9HEMI</name>
<evidence type="ECO:0000256" key="1">
    <source>
        <dbReference type="SAM" id="MobiDB-lite"/>
    </source>
</evidence>
<feature type="compositionally biased region" description="Polar residues" evidence="1">
    <location>
        <begin position="95"/>
        <end position="104"/>
    </location>
</feature>
<gene>
    <name evidence="2" type="ORF">g.45169</name>
</gene>
<feature type="non-terminal residue" evidence="2">
    <location>
        <position position="1"/>
    </location>
</feature>
<reference evidence="2" key="1">
    <citation type="submission" date="2015-12" db="EMBL/GenBank/DDBJ databases">
        <title>De novo transcriptome assembly of four potential Pierce s Disease insect vectors from Arizona vineyards.</title>
        <authorList>
            <person name="Tassone E.E."/>
        </authorList>
    </citation>
    <scope>NUCLEOTIDE SEQUENCE</scope>
</reference>
<protein>
    <submittedName>
        <fullName evidence="2">Uncharacterized protein</fullName>
    </submittedName>
</protein>
<organism evidence="2">
    <name type="scientific">Clastoptera arizonana</name>
    <name type="common">Arizona spittle bug</name>
    <dbReference type="NCBI Taxonomy" id="38151"/>
    <lineage>
        <taxon>Eukaryota</taxon>
        <taxon>Metazoa</taxon>
        <taxon>Ecdysozoa</taxon>
        <taxon>Arthropoda</taxon>
        <taxon>Hexapoda</taxon>
        <taxon>Insecta</taxon>
        <taxon>Pterygota</taxon>
        <taxon>Neoptera</taxon>
        <taxon>Paraneoptera</taxon>
        <taxon>Hemiptera</taxon>
        <taxon>Auchenorrhyncha</taxon>
        <taxon>Cercopoidea</taxon>
        <taxon>Clastopteridae</taxon>
        <taxon>Clastoptera</taxon>
    </lineage>
</organism>
<proteinExistence type="predicted"/>
<sequence length="126" mass="13038">PLYSAHHLPMNKVPDLQASLGGKSCNDSWPTEQEIMEHPGLRGTPLAMLAAQCNKLSSKSPPPLADAAVGKGFHPWKKSPQGGNGNSMSGAGSPTPGSQRTVVTSSTSMGNSYSSRPVMTTTACGM</sequence>
<feature type="compositionally biased region" description="Low complexity" evidence="1">
    <location>
        <begin position="105"/>
        <end position="115"/>
    </location>
</feature>
<feature type="region of interest" description="Disordered" evidence="1">
    <location>
        <begin position="56"/>
        <end position="126"/>
    </location>
</feature>